<proteinExistence type="predicted"/>
<gene>
    <name evidence="5" type="ORF">OB955_03250</name>
    <name evidence="4" type="ORF">OB960_01705</name>
</gene>
<evidence type="ECO:0000313" key="5">
    <source>
        <dbReference type="EMBL" id="MCU4971754.1"/>
    </source>
</evidence>
<dbReference type="PANTHER" id="PTHR35848">
    <property type="entry name" value="OXALATE-BINDING PROTEIN"/>
    <property type="match status" value="1"/>
</dbReference>
<dbReference type="InterPro" id="IPR014710">
    <property type="entry name" value="RmlC-like_jellyroll"/>
</dbReference>
<dbReference type="InterPro" id="IPR013096">
    <property type="entry name" value="Cupin_2"/>
</dbReference>
<dbReference type="EMBL" id="JAOPKB010000001">
    <property type="protein sequence ID" value="MCU4971754.1"/>
    <property type="molecule type" value="Genomic_DNA"/>
</dbReference>
<comment type="caution">
    <text evidence="4">The sequence shown here is derived from an EMBL/GenBank/DDBJ whole genome shotgun (WGS) entry which is preliminary data.</text>
</comment>
<dbReference type="RefSeq" id="WP_338001968.1">
    <property type="nucleotide sequence ID" value="NZ_JAOPKA010000001.1"/>
</dbReference>
<dbReference type="SUPFAM" id="SSF51182">
    <property type="entry name" value="RmlC-like cupins"/>
    <property type="match status" value="1"/>
</dbReference>
<dbReference type="Proteomes" id="UP001321018">
    <property type="component" value="Unassembled WGS sequence"/>
</dbReference>
<dbReference type="EMBL" id="JAOPKA010000001">
    <property type="protein sequence ID" value="MCU4740115.1"/>
    <property type="molecule type" value="Genomic_DNA"/>
</dbReference>
<dbReference type="GO" id="GO:0046872">
    <property type="term" value="F:metal ion binding"/>
    <property type="evidence" value="ECO:0007669"/>
    <property type="project" value="UniProtKB-KW"/>
</dbReference>
<name>A0AAP2YVH4_9EURY</name>
<dbReference type="AlphaFoldDB" id="A0AAP2YVH4"/>
<accession>A0AAP2YVH4</accession>
<evidence type="ECO:0000256" key="2">
    <source>
        <dbReference type="SAM" id="MobiDB-lite"/>
    </source>
</evidence>
<dbReference type="Pfam" id="PF07883">
    <property type="entry name" value="Cupin_2"/>
    <property type="match status" value="1"/>
</dbReference>
<protein>
    <submittedName>
        <fullName evidence="4">Cupin domain-containing protein</fullName>
    </submittedName>
</protein>
<dbReference type="InterPro" id="IPR011051">
    <property type="entry name" value="RmlC_Cupin_sf"/>
</dbReference>
<dbReference type="Gene3D" id="2.60.120.10">
    <property type="entry name" value="Jelly Rolls"/>
    <property type="match status" value="1"/>
</dbReference>
<feature type="domain" description="Cupin type-2" evidence="3">
    <location>
        <begin position="35"/>
        <end position="103"/>
    </location>
</feature>
<evidence type="ECO:0000256" key="1">
    <source>
        <dbReference type="ARBA" id="ARBA00022723"/>
    </source>
</evidence>
<sequence length="132" mass="14605">MSYTKVNYEDVDQVSNAMHFLREPLETEQVGVTVVRCDPDWKSQPHDHADNEHEEVYVLIEGAATVIVDGEHVEMKTGDALWIPAESTRQIRNGDEESAFVLVSAPSLTDEGDGERNGDGNDGDWLLTGFTG</sequence>
<keyword evidence="1" id="KW-0479">Metal-binding</keyword>
<keyword evidence="6" id="KW-1185">Reference proteome</keyword>
<dbReference type="Proteomes" id="UP001320972">
    <property type="component" value="Unassembled WGS sequence"/>
</dbReference>
<evidence type="ECO:0000313" key="7">
    <source>
        <dbReference type="Proteomes" id="UP001321018"/>
    </source>
</evidence>
<feature type="region of interest" description="Disordered" evidence="2">
    <location>
        <begin position="106"/>
        <end position="132"/>
    </location>
</feature>
<dbReference type="PANTHER" id="PTHR35848:SF9">
    <property type="entry name" value="SLL1358 PROTEIN"/>
    <property type="match status" value="1"/>
</dbReference>
<reference evidence="4 6" key="1">
    <citation type="submission" date="2022-09" db="EMBL/GenBank/DDBJ databases">
        <title>Enrichment on poylsaccharides allowed isolation of novel metabolic and taxonomic groups of Haloarchaea.</title>
        <authorList>
            <person name="Sorokin D.Y."/>
            <person name="Elcheninov A.G."/>
            <person name="Khizhniak T.V."/>
            <person name="Kolganova T.V."/>
            <person name="Kublanov I.V."/>
        </authorList>
    </citation>
    <scope>NUCLEOTIDE SEQUENCE</scope>
    <source>
        <strain evidence="5 6">AArc-m2/3/4</strain>
        <strain evidence="4">AArc-xg1-1</strain>
    </source>
</reference>
<organism evidence="4 7">
    <name type="scientific">Natronoglomus mannanivorans</name>
    <dbReference type="NCBI Taxonomy" id="2979990"/>
    <lineage>
        <taxon>Archaea</taxon>
        <taxon>Methanobacteriati</taxon>
        <taxon>Methanobacteriota</taxon>
        <taxon>Stenosarchaea group</taxon>
        <taxon>Halobacteria</taxon>
        <taxon>Halobacteriales</taxon>
        <taxon>Natrialbaceae</taxon>
        <taxon>Natronoglomus</taxon>
    </lineage>
</organism>
<evidence type="ECO:0000259" key="3">
    <source>
        <dbReference type="Pfam" id="PF07883"/>
    </source>
</evidence>
<dbReference type="InterPro" id="IPR051610">
    <property type="entry name" value="GPI/OXD"/>
</dbReference>
<evidence type="ECO:0000313" key="4">
    <source>
        <dbReference type="EMBL" id="MCU4740115.1"/>
    </source>
</evidence>
<evidence type="ECO:0000313" key="6">
    <source>
        <dbReference type="Proteomes" id="UP001320972"/>
    </source>
</evidence>